<name>A0A450ZZY4_9GAMM</name>
<dbReference type="InterPro" id="IPR016187">
    <property type="entry name" value="CTDL_fold"/>
</dbReference>
<organism evidence="3">
    <name type="scientific">Candidatus Kentrum sp. TUN</name>
    <dbReference type="NCBI Taxonomy" id="2126343"/>
    <lineage>
        <taxon>Bacteria</taxon>
        <taxon>Pseudomonadati</taxon>
        <taxon>Pseudomonadota</taxon>
        <taxon>Gammaproteobacteria</taxon>
        <taxon>Candidatus Kentrum</taxon>
    </lineage>
</organism>
<sequence>MTRTTYRIRQKTQRLGLVAFLMGPPKGSGRKGVTVFDGALPRRGYVCQPKIAVGPPPWVQGCSYPRGAGRRGITVFDSALPRRGYVCQPRVAAKPLPWVIEYQTTQPQRGCVKCKAEREINQIMNQVLRTVYHAASRIKGPRRNLAGVFLNALLGLCLFISPLFPLSAGVDSFPAEARSPLFPLAYSQQPCRTTPGDPPEIVVIPSGRFLMGSPEDEKGRHSDEGPQHGVSVVKPFAMSRCEITVGEFRTFVKETNCRTEAEGGVGCTVLKDDGSGWERRKDRNWRNPGFEQTQHHPVVCVNWHDARAYAYWLSLRTGHKYRLLTEAEWEYAARAVHETGVPTAGSPRYWGEDPENKEMCKFANGADPTLQEQAPNLSLSINENCRDGFAFTAPAASFRPNAFGLFDMLGNVWEWTADCLHGNYNHAPLDGSAWGEENNGDCGRRVIRGGSWLNKPWFIRSAYREGSSPNNADENVGFRLARDI</sequence>
<keyword evidence="1" id="KW-0812">Transmembrane</keyword>
<evidence type="ECO:0000259" key="2">
    <source>
        <dbReference type="Pfam" id="PF03781"/>
    </source>
</evidence>
<gene>
    <name evidence="3" type="ORF">BECKTUN1418E_GA0071001_10536</name>
</gene>
<feature type="domain" description="Sulfatase-modifying factor enzyme-like" evidence="2">
    <location>
        <begin position="199"/>
        <end position="482"/>
    </location>
</feature>
<proteinExistence type="predicted"/>
<dbReference type="InterPro" id="IPR042095">
    <property type="entry name" value="SUMF_sf"/>
</dbReference>
<dbReference type="EMBL" id="CAADFV010000053">
    <property type="protein sequence ID" value="VFK59316.1"/>
    <property type="molecule type" value="Genomic_DNA"/>
</dbReference>
<dbReference type="GO" id="GO:0120147">
    <property type="term" value="F:formylglycine-generating oxidase activity"/>
    <property type="evidence" value="ECO:0007669"/>
    <property type="project" value="TreeGrafter"/>
</dbReference>
<keyword evidence="1" id="KW-0472">Membrane</keyword>
<dbReference type="PANTHER" id="PTHR23150:SF35">
    <property type="entry name" value="BLL6746 PROTEIN"/>
    <property type="match status" value="1"/>
</dbReference>
<feature type="transmembrane region" description="Helical" evidence="1">
    <location>
        <begin position="145"/>
        <end position="164"/>
    </location>
</feature>
<dbReference type="Pfam" id="PF03781">
    <property type="entry name" value="FGE-sulfatase"/>
    <property type="match status" value="1"/>
</dbReference>
<keyword evidence="1" id="KW-1133">Transmembrane helix</keyword>
<dbReference type="SUPFAM" id="SSF56436">
    <property type="entry name" value="C-type lectin-like"/>
    <property type="match status" value="1"/>
</dbReference>
<evidence type="ECO:0000313" key="3">
    <source>
        <dbReference type="EMBL" id="VFK59316.1"/>
    </source>
</evidence>
<dbReference type="PANTHER" id="PTHR23150">
    <property type="entry name" value="SULFATASE MODIFYING FACTOR 1, 2"/>
    <property type="match status" value="1"/>
</dbReference>
<evidence type="ECO:0000256" key="1">
    <source>
        <dbReference type="SAM" id="Phobius"/>
    </source>
</evidence>
<dbReference type="InterPro" id="IPR051043">
    <property type="entry name" value="Sulfatase_Mod_Factor_Kinase"/>
</dbReference>
<dbReference type="Gene3D" id="3.90.1580.10">
    <property type="entry name" value="paralog of FGE (formylglycine-generating enzyme)"/>
    <property type="match status" value="1"/>
</dbReference>
<protein>
    <submittedName>
        <fullName evidence="3">Formylglycine-generating enzyme, required for sulfatase activity, contains SUMF1/FGE domain</fullName>
    </submittedName>
</protein>
<accession>A0A450ZZY4</accession>
<dbReference type="AlphaFoldDB" id="A0A450ZZY4"/>
<dbReference type="InterPro" id="IPR005532">
    <property type="entry name" value="SUMF_dom"/>
</dbReference>
<reference evidence="3" key="1">
    <citation type="submission" date="2019-02" db="EMBL/GenBank/DDBJ databases">
        <authorList>
            <person name="Gruber-Vodicka R. H."/>
            <person name="Seah K. B. B."/>
        </authorList>
    </citation>
    <scope>NUCLEOTIDE SEQUENCE</scope>
    <source>
        <strain evidence="3">BECK_BY2</strain>
    </source>
</reference>